<organism evidence="2 3">
    <name type="scientific">Ditylenchus dipsaci</name>
    <dbReference type="NCBI Taxonomy" id="166011"/>
    <lineage>
        <taxon>Eukaryota</taxon>
        <taxon>Metazoa</taxon>
        <taxon>Ecdysozoa</taxon>
        <taxon>Nematoda</taxon>
        <taxon>Chromadorea</taxon>
        <taxon>Rhabditida</taxon>
        <taxon>Tylenchina</taxon>
        <taxon>Tylenchomorpha</taxon>
        <taxon>Sphaerularioidea</taxon>
        <taxon>Anguinidae</taxon>
        <taxon>Anguininae</taxon>
        <taxon>Ditylenchus</taxon>
    </lineage>
</organism>
<evidence type="ECO:0000313" key="3">
    <source>
        <dbReference type="WBParaSite" id="jg16193"/>
    </source>
</evidence>
<dbReference type="Proteomes" id="UP000887574">
    <property type="component" value="Unplaced"/>
</dbReference>
<accession>A0A915D5A1</accession>
<evidence type="ECO:0000313" key="2">
    <source>
        <dbReference type="Proteomes" id="UP000887574"/>
    </source>
</evidence>
<dbReference type="WBParaSite" id="jg16193">
    <property type="protein sequence ID" value="jg16193"/>
    <property type="gene ID" value="jg16193"/>
</dbReference>
<keyword evidence="2" id="KW-1185">Reference proteome</keyword>
<protein>
    <submittedName>
        <fullName evidence="3">Gag-like protein</fullName>
    </submittedName>
</protein>
<proteinExistence type="predicted"/>
<feature type="compositionally biased region" description="Basic residues" evidence="1">
    <location>
        <begin position="42"/>
        <end position="55"/>
    </location>
</feature>
<feature type="compositionally biased region" description="Basic and acidic residues" evidence="1">
    <location>
        <begin position="9"/>
        <end position="28"/>
    </location>
</feature>
<name>A0A915D5A1_9BILA</name>
<sequence length="157" mass="17795">MLDQIVQINKDREKKPEAETSPKKKNDDQPQQTVAAVDTKQKSTKFRRNRRGRGYKKADEEDSKSGPPAKASDEKQPSLPRAGTGPKNPCQLCQQQHYTNKCTAYKDYNQRVSRARELELCLKCLKQCTKIRTVAIQQSAGPAREIILVHSAKTRSK</sequence>
<evidence type="ECO:0000256" key="1">
    <source>
        <dbReference type="SAM" id="MobiDB-lite"/>
    </source>
</evidence>
<dbReference type="AlphaFoldDB" id="A0A915D5A1"/>
<reference evidence="3" key="1">
    <citation type="submission" date="2022-11" db="UniProtKB">
        <authorList>
            <consortium name="WormBaseParasite"/>
        </authorList>
    </citation>
    <scope>IDENTIFICATION</scope>
</reference>
<feature type="region of interest" description="Disordered" evidence="1">
    <location>
        <begin position="1"/>
        <end position="90"/>
    </location>
</feature>